<gene>
    <name evidence="2" type="ORF">GCM10020369_39430</name>
</gene>
<reference evidence="3" key="1">
    <citation type="journal article" date="2019" name="Int. J. Syst. Evol. Microbiol.">
        <title>The Global Catalogue of Microorganisms (GCM) 10K type strain sequencing project: providing services to taxonomists for standard genome sequencing and annotation.</title>
        <authorList>
            <consortium name="The Broad Institute Genomics Platform"/>
            <consortium name="The Broad Institute Genome Sequencing Center for Infectious Disease"/>
            <person name="Wu L."/>
            <person name="Ma J."/>
        </authorList>
    </citation>
    <scope>NUCLEOTIDE SEQUENCE [LARGE SCALE GENOMIC DNA]</scope>
    <source>
        <strain evidence="3">JCM 9458</strain>
    </source>
</reference>
<evidence type="ECO:0000313" key="2">
    <source>
        <dbReference type="EMBL" id="GAA3389414.1"/>
    </source>
</evidence>
<comment type="caution">
    <text evidence="2">The sequence shown here is derived from an EMBL/GenBank/DDBJ whole genome shotgun (WGS) entry which is preliminary data.</text>
</comment>
<evidence type="ECO:0008006" key="4">
    <source>
        <dbReference type="Google" id="ProtNLM"/>
    </source>
</evidence>
<dbReference type="Proteomes" id="UP001501676">
    <property type="component" value="Unassembled WGS sequence"/>
</dbReference>
<organism evidence="2 3">
    <name type="scientific">Cryptosporangium minutisporangium</name>
    <dbReference type="NCBI Taxonomy" id="113569"/>
    <lineage>
        <taxon>Bacteria</taxon>
        <taxon>Bacillati</taxon>
        <taxon>Actinomycetota</taxon>
        <taxon>Actinomycetes</taxon>
        <taxon>Cryptosporangiales</taxon>
        <taxon>Cryptosporangiaceae</taxon>
        <taxon>Cryptosporangium</taxon>
    </lineage>
</organism>
<feature type="compositionally biased region" description="Basic and acidic residues" evidence="1">
    <location>
        <begin position="1"/>
        <end position="10"/>
    </location>
</feature>
<dbReference type="EMBL" id="BAAAYN010000024">
    <property type="protein sequence ID" value="GAA3389414.1"/>
    <property type="molecule type" value="Genomic_DNA"/>
</dbReference>
<evidence type="ECO:0000256" key="1">
    <source>
        <dbReference type="SAM" id="MobiDB-lite"/>
    </source>
</evidence>
<dbReference type="RefSeq" id="WP_345729623.1">
    <property type="nucleotide sequence ID" value="NZ_BAAAYN010000024.1"/>
</dbReference>
<protein>
    <recommendedName>
        <fullName evidence="4">LysM domain-containing protein</fullName>
    </recommendedName>
</protein>
<name>A0ABP6T0L9_9ACTN</name>
<keyword evidence="3" id="KW-1185">Reference proteome</keyword>
<feature type="region of interest" description="Disordered" evidence="1">
    <location>
        <begin position="1"/>
        <end position="22"/>
    </location>
</feature>
<accession>A0ABP6T0L9</accession>
<evidence type="ECO:0000313" key="3">
    <source>
        <dbReference type="Proteomes" id="UP001501676"/>
    </source>
</evidence>
<proteinExistence type="predicted"/>
<sequence length="93" mass="10407">MTDRSSRHADLPTYRRAVAGAPADTELYTPQLRTRPDAVVRHAVTGADRLDLLAYRYLDDPHQFWLIADANPDSDLDALIEPGRTLGIPRRPA</sequence>